<organism evidence="3 4">
    <name type="scientific">Nocardioides antri</name>
    <dbReference type="NCBI Taxonomy" id="2607659"/>
    <lineage>
        <taxon>Bacteria</taxon>
        <taxon>Bacillati</taxon>
        <taxon>Actinomycetota</taxon>
        <taxon>Actinomycetes</taxon>
        <taxon>Propionibacteriales</taxon>
        <taxon>Nocardioidaceae</taxon>
        <taxon>Nocardioides</taxon>
    </lineage>
</organism>
<dbReference type="Gene3D" id="2.60.120.200">
    <property type="match status" value="1"/>
</dbReference>
<dbReference type="CDD" id="cd08023">
    <property type="entry name" value="GH16_laminarinase_like"/>
    <property type="match status" value="1"/>
</dbReference>
<name>A0A5B1M317_9ACTN</name>
<comment type="similarity">
    <text evidence="1">Belongs to the glycosyl hydrolase 16 family.</text>
</comment>
<dbReference type="InterPro" id="IPR013320">
    <property type="entry name" value="ConA-like_dom_sf"/>
</dbReference>
<dbReference type="InterPro" id="IPR050546">
    <property type="entry name" value="Glycosyl_Hydrlase_16"/>
</dbReference>
<proteinExistence type="inferred from homology"/>
<keyword evidence="3" id="KW-0378">Hydrolase</keyword>
<dbReference type="PANTHER" id="PTHR10963:SF55">
    <property type="entry name" value="GLYCOSIDE HYDROLASE FAMILY 16 PROTEIN"/>
    <property type="match status" value="1"/>
</dbReference>
<reference evidence="3 4" key="1">
    <citation type="submission" date="2019-09" db="EMBL/GenBank/DDBJ databases">
        <title>Nocardioides panacisoli sp. nov., isolated from the soil of a ginseng field.</title>
        <authorList>
            <person name="Cho C."/>
        </authorList>
    </citation>
    <scope>NUCLEOTIDE SEQUENCE [LARGE SCALE GENOMIC DNA]</scope>
    <source>
        <strain evidence="3 4">BN140041</strain>
    </source>
</reference>
<accession>A0A5B1M317</accession>
<gene>
    <name evidence="3" type="ORF">F0U47_07425</name>
</gene>
<dbReference type="InterPro" id="IPR000757">
    <property type="entry name" value="Beta-glucanase-like"/>
</dbReference>
<comment type="caution">
    <text evidence="3">The sequence shown here is derived from an EMBL/GenBank/DDBJ whole genome shotgun (WGS) entry which is preliminary data.</text>
</comment>
<dbReference type="Pfam" id="PF00722">
    <property type="entry name" value="Glyco_hydro_16"/>
    <property type="match status" value="1"/>
</dbReference>
<protein>
    <submittedName>
        <fullName evidence="3">Glycoside hydrolase family 16 protein</fullName>
    </submittedName>
</protein>
<dbReference type="PROSITE" id="PS51762">
    <property type="entry name" value="GH16_2"/>
    <property type="match status" value="1"/>
</dbReference>
<evidence type="ECO:0000259" key="2">
    <source>
        <dbReference type="PROSITE" id="PS51762"/>
    </source>
</evidence>
<evidence type="ECO:0000313" key="4">
    <source>
        <dbReference type="Proteomes" id="UP000324351"/>
    </source>
</evidence>
<dbReference type="PANTHER" id="PTHR10963">
    <property type="entry name" value="GLYCOSYL HYDROLASE-RELATED"/>
    <property type="match status" value="1"/>
</dbReference>
<feature type="domain" description="GH16" evidence="2">
    <location>
        <begin position="62"/>
        <end position="324"/>
    </location>
</feature>
<keyword evidence="4" id="KW-1185">Reference proteome</keyword>
<dbReference type="AlphaFoldDB" id="A0A5B1M317"/>
<dbReference type="GO" id="GO:0004553">
    <property type="term" value="F:hydrolase activity, hydrolyzing O-glycosyl compounds"/>
    <property type="evidence" value="ECO:0007669"/>
    <property type="project" value="InterPro"/>
</dbReference>
<dbReference type="GO" id="GO:0005975">
    <property type="term" value="P:carbohydrate metabolic process"/>
    <property type="evidence" value="ECO:0007669"/>
    <property type="project" value="InterPro"/>
</dbReference>
<evidence type="ECO:0000256" key="1">
    <source>
        <dbReference type="ARBA" id="ARBA00006865"/>
    </source>
</evidence>
<reference evidence="3 4" key="2">
    <citation type="submission" date="2019-09" db="EMBL/GenBank/DDBJ databases">
        <authorList>
            <person name="Jin C."/>
        </authorList>
    </citation>
    <scope>NUCLEOTIDE SEQUENCE [LARGE SCALE GENOMIC DNA]</scope>
    <source>
        <strain evidence="3 4">BN140041</strain>
    </source>
</reference>
<dbReference type="Proteomes" id="UP000324351">
    <property type="component" value="Unassembled WGS sequence"/>
</dbReference>
<evidence type="ECO:0000313" key="3">
    <source>
        <dbReference type="EMBL" id="KAA1427312.1"/>
    </source>
</evidence>
<sequence length="324" mass="36207">MDRPCRSFTFEVSVGSFFNFPRRVRAMRFIRLVVLFACAVAGGAISVLGPAAEAAPVASSVSTEPDACGPRLVKEDGTAWECTFVDNFDGTELDTTKWMVAETAFSGITNGSTGCFVNKPYTVRLVTGRLRLTARRLRKPVLCESPLGDFRSDLASASVTTRGRFSQAYGRFEFRARMPVARVGGSHSTLWLYPKKHVYGAWPLSGEVDVAEWFSALPGQVYPSLHYVDGRHDVHSGHDGFVEDVSRFHTYALEWTPTEMRFYYDGELTFEHAWNPLAPLLGSQPFDQPFNLVMTQAWGGLWNAPTEATPKQNLMAIDWVRVWQ</sequence>
<dbReference type="SUPFAM" id="SSF49899">
    <property type="entry name" value="Concanavalin A-like lectins/glucanases"/>
    <property type="match status" value="1"/>
</dbReference>
<dbReference type="EMBL" id="VUJW01000003">
    <property type="protein sequence ID" value="KAA1427312.1"/>
    <property type="molecule type" value="Genomic_DNA"/>
</dbReference>